<evidence type="ECO:0000313" key="1">
    <source>
        <dbReference type="EMBL" id="KZO89862.1"/>
    </source>
</evidence>
<accession>A0A167FUQ4</accession>
<keyword evidence="2" id="KW-1185">Reference proteome</keyword>
<dbReference type="AlphaFoldDB" id="A0A167FUQ4"/>
<name>A0A167FUQ4_CALVF</name>
<organism evidence="1 2">
    <name type="scientific">Calocera viscosa (strain TUFC12733)</name>
    <dbReference type="NCBI Taxonomy" id="1330018"/>
    <lineage>
        <taxon>Eukaryota</taxon>
        <taxon>Fungi</taxon>
        <taxon>Dikarya</taxon>
        <taxon>Basidiomycota</taxon>
        <taxon>Agaricomycotina</taxon>
        <taxon>Dacrymycetes</taxon>
        <taxon>Dacrymycetales</taxon>
        <taxon>Dacrymycetaceae</taxon>
        <taxon>Calocera</taxon>
    </lineage>
</organism>
<evidence type="ECO:0000313" key="2">
    <source>
        <dbReference type="Proteomes" id="UP000076738"/>
    </source>
</evidence>
<dbReference type="EMBL" id="KV417361">
    <property type="protein sequence ID" value="KZO89862.1"/>
    <property type="molecule type" value="Genomic_DNA"/>
</dbReference>
<proteinExistence type="predicted"/>
<gene>
    <name evidence="1" type="ORF">CALVIDRAFT_531797</name>
</gene>
<dbReference type="Proteomes" id="UP000076738">
    <property type="component" value="Unassembled WGS sequence"/>
</dbReference>
<protein>
    <submittedName>
        <fullName evidence="1">Uncharacterized protein</fullName>
    </submittedName>
</protein>
<sequence length="187" mass="20484">MWKFAYSLMEKGPVFWEGKVFTTALKNDLVDSLEKSEWDEVVIVFGVGGCGMSFHEGAFAEAGAMQLKLIIKGSHSIKTIAYEVLESTSTASEKIEASNYHQPVDLGLGQVRYILGMLRSKSGESGGVIAFKARCGELNISICSGVMSVNLSIPLEETWKFVFLDARCSTDEFSLTTPSIHLRSPSK</sequence>
<reference evidence="1 2" key="1">
    <citation type="journal article" date="2016" name="Mol. Biol. Evol.">
        <title>Comparative Genomics of Early-Diverging Mushroom-Forming Fungi Provides Insights into the Origins of Lignocellulose Decay Capabilities.</title>
        <authorList>
            <person name="Nagy L.G."/>
            <person name="Riley R."/>
            <person name="Tritt A."/>
            <person name="Adam C."/>
            <person name="Daum C."/>
            <person name="Floudas D."/>
            <person name="Sun H."/>
            <person name="Yadav J.S."/>
            <person name="Pangilinan J."/>
            <person name="Larsson K.H."/>
            <person name="Matsuura K."/>
            <person name="Barry K."/>
            <person name="Labutti K."/>
            <person name="Kuo R."/>
            <person name="Ohm R.A."/>
            <person name="Bhattacharya S.S."/>
            <person name="Shirouzu T."/>
            <person name="Yoshinaga Y."/>
            <person name="Martin F.M."/>
            <person name="Grigoriev I.V."/>
            <person name="Hibbett D.S."/>
        </authorList>
    </citation>
    <scope>NUCLEOTIDE SEQUENCE [LARGE SCALE GENOMIC DNA]</scope>
    <source>
        <strain evidence="1 2">TUFC12733</strain>
    </source>
</reference>